<feature type="chain" id="PRO_5023051562" evidence="2">
    <location>
        <begin position="26"/>
        <end position="716"/>
    </location>
</feature>
<protein>
    <submittedName>
        <fullName evidence="3">VCBS repeat-containing protein</fullName>
    </submittedName>
</protein>
<dbReference type="InterPro" id="IPR013783">
    <property type="entry name" value="Ig-like_fold"/>
</dbReference>
<dbReference type="EMBL" id="CP042467">
    <property type="protein sequence ID" value="QED27997.1"/>
    <property type="molecule type" value="Genomic_DNA"/>
</dbReference>
<organism evidence="3 4">
    <name type="scientific">Microvenator marinus</name>
    <dbReference type="NCBI Taxonomy" id="2600177"/>
    <lineage>
        <taxon>Bacteria</taxon>
        <taxon>Deltaproteobacteria</taxon>
        <taxon>Bradymonadales</taxon>
        <taxon>Microvenatoraceae</taxon>
        <taxon>Microvenator</taxon>
    </lineage>
</organism>
<dbReference type="KEGG" id="bbae:FRD01_12275"/>
<accession>A0A5B8XS36</accession>
<dbReference type="AlphaFoldDB" id="A0A5B8XS36"/>
<dbReference type="Proteomes" id="UP000321595">
    <property type="component" value="Chromosome"/>
</dbReference>
<evidence type="ECO:0000256" key="1">
    <source>
        <dbReference type="ARBA" id="ARBA00022729"/>
    </source>
</evidence>
<evidence type="ECO:0000313" key="3">
    <source>
        <dbReference type="EMBL" id="QED27997.1"/>
    </source>
</evidence>
<dbReference type="SUPFAM" id="SSF69318">
    <property type="entry name" value="Integrin alpha N-terminal domain"/>
    <property type="match status" value="1"/>
</dbReference>
<keyword evidence="4" id="KW-1185">Reference proteome</keyword>
<name>A0A5B8XS36_9DELT</name>
<gene>
    <name evidence="3" type="ORF">FRD01_12275</name>
</gene>
<dbReference type="InterPro" id="IPR013517">
    <property type="entry name" value="FG-GAP"/>
</dbReference>
<dbReference type="OrthoDB" id="5380843at2"/>
<sequence length="716" mass="74332">MLACLMIQNKMIFLVVLLVSLTSCSDDSNTPNPSPDAGLPDMEVQDSGADMVEDSGEDLGDDTGWDMATDAADMGTDAGVCELPCGEQCCGDGEFCNFGSCVAPGSFCQRNEDCEDTDYCELTAPIELGTPPADGLACPPAGALPWGTCVARPSLGACTHQPDGGLAASVRYSWGNESATNDRVMMTPVVVQLDDDDCDGDADQDDIPEVVFLTFEGNDYNNNAGNSARLMAISAVDGSVVEKLGLDQTADEPIAGMAAGDIDGVPGNEVVVCNSNNRVQAYDAQGGSLWLSEPLGTCRTLVISDVDQDGSVEVIAGQEILNGATGATKVNLPGLSQEFSVVDVNGDGALDIVDPSNVYDASGALIAAGDFPATSVAVGQLDAAGPPEIISVDFASHTITIWRVDTTLPNSREIVRTIDLFELAASPNPCCQLSPSAQGCNSGGGAPVVADFTGDGVLDVGVATGFSFQVYDGARLMDSAVATGDTVAWSVPAQDCSSAQTGAAAFDLDNDGAAEALYADEATFRIYRGTDGDVQFSTCNTSGTIREKPVVADVDGDGFAEIVVVSNNYSSINCGGQKTTGVRVFGAENGHWARAARTSGEDLLGAPNAAPDLTLEVFVEREPELKVSARVRNLGDAPVPPGVTVSFYDGNPEDSGTPIGQTQTTRTLDVLGSTMVELNLQTEPSELYVVVNDDESANAWKECRMDNNVVGPVEPL</sequence>
<dbReference type="InterPro" id="IPR028994">
    <property type="entry name" value="Integrin_alpha_N"/>
</dbReference>
<reference evidence="3 4" key="1">
    <citation type="submission" date="2019-08" db="EMBL/GenBank/DDBJ databases">
        <authorList>
            <person name="Liang Q."/>
        </authorList>
    </citation>
    <scope>NUCLEOTIDE SEQUENCE [LARGE SCALE GENOMIC DNA]</scope>
    <source>
        <strain evidence="3 4">V1718</strain>
    </source>
</reference>
<dbReference type="Gene3D" id="2.60.40.10">
    <property type="entry name" value="Immunoglobulins"/>
    <property type="match status" value="1"/>
</dbReference>
<keyword evidence="1 2" id="KW-0732">Signal</keyword>
<dbReference type="Pfam" id="PF13517">
    <property type="entry name" value="FG-GAP_3"/>
    <property type="match status" value="1"/>
</dbReference>
<proteinExistence type="predicted"/>
<evidence type="ECO:0000256" key="2">
    <source>
        <dbReference type="SAM" id="SignalP"/>
    </source>
</evidence>
<evidence type="ECO:0000313" key="4">
    <source>
        <dbReference type="Proteomes" id="UP000321595"/>
    </source>
</evidence>
<feature type="signal peptide" evidence="2">
    <location>
        <begin position="1"/>
        <end position="25"/>
    </location>
</feature>